<keyword evidence="5" id="KW-1185">Reference proteome</keyword>
<dbReference type="EMBL" id="KQ947405">
    <property type="protein sequence ID" value="KUJ23207.1"/>
    <property type="molecule type" value="Genomic_DNA"/>
</dbReference>
<evidence type="ECO:0000256" key="1">
    <source>
        <dbReference type="SAM" id="Phobius"/>
    </source>
</evidence>
<keyword evidence="1" id="KW-1133">Transmembrane helix</keyword>
<organism evidence="4 5">
    <name type="scientific">Mollisia scopiformis</name>
    <name type="common">Conifer needle endophyte fungus</name>
    <name type="synonym">Phialocephala scopiformis</name>
    <dbReference type="NCBI Taxonomy" id="149040"/>
    <lineage>
        <taxon>Eukaryota</taxon>
        <taxon>Fungi</taxon>
        <taxon>Dikarya</taxon>
        <taxon>Ascomycota</taxon>
        <taxon>Pezizomycotina</taxon>
        <taxon>Leotiomycetes</taxon>
        <taxon>Helotiales</taxon>
        <taxon>Mollisiaceae</taxon>
        <taxon>Mollisia</taxon>
    </lineage>
</organism>
<protein>
    <submittedName>
        <fullName evidence="4">DUF1793-domain-containing protein</fullName>
    </submittedName>
</protein>
<accession>A0A194XU24</accession>
<dbReference type="Pfam" id="PF17168">
    <property type="entry name" value="DUF5127"/>
    <property type="match status" value="1"/>
</dbReference>
<proteinExistence type="predicted"/>
<dbReference type="PANTHER" id="PTHR31987">
    <property type="entry name" value="GLUTAMINASE A-RELATED"/>
    <property type="match status" value="1"/>
</dbReference>
<dbReference type="InterPro" id="IPR033433">
    <property type="entry name" value="GtaA_N"/>
</dbReference>
<evidence type="ECO:0000259" key="3">
    <source>
        <dbReference type="Pfam" id="PF17168"/>
    </source>
</evidence>
<dbReference type="OrthoDB" id="3918848at2759"/>
<dbReference type="InterPro" id="IPR052743">
    <property type="entry name" value="Glutaminase_GtaA"/>
</dbReference>
<dbReference type="PANTHER" id="PTHR31987:SF14">
    <property type="entry name" value="PUTATIVE (AFU_ORTHOLOGUE AFUA_6G09910)-RELATED"/>
    <property type="match status" value="1"/>
</dbReference>
<evidence type="ECO:0000313" key="5">
    <source>
        <dbReference type="Proteomes" id="UP000070700"/>
    </source>
</evidence>
<feature type="domain" description="Glutaminase A N-terminal" evidence="3">
    <location>
        <begin position="182"/>
        <end position="399"/>
    </location>
</feature>
<evidence type="ECO:0000313" key="4">
    <source>
        <dbReference type="EMBL" id="KUJ23207.1"/>
    </source>
</evidence>
<evidence type="ECO:0000259" key="2">
    <source>
        <dbReference type="Pfam" id="PF16335"/>
    </source>
</evidence>
<name>A0A194XU24_MOLSC</name>
<gene>
    <name evidence="4" type="ORF">LY89DRAFT_170996</name>
</gene>
<dbReference type="Pfam" id="PF16335">
    <property type="entry name" value="GtaA_6_Hairpin"/>
    <property type="match status" value="1"/>
</dbReference>
<dbReference type="InterPro" id="IPR032514">
    <property type="entry name" value="GtaA_central"/>
</dbReference>
<dbReference type="GeneID" id="28815296"/>
<sequence>MGIKGLQNVWGKKGDADVAITPAVERADDHLEAPTGLEQSKQSSLKARYSRFKVIFFESKAVRISCIVLFVALLALLVVVLAYTQTRRRRPITTHPSTAFVHTPIQPASYPLAVRSPYLSTWIPGGLVANLPYASPQFWTGATLGWSIMARVDNITYSLMGVPQPANGTLAAKVLKGEFTSTHTYFTLDAGGSNLTLDFLSPVSPSNYLRQSLPFSYLTITASSTNGSTVQLYTELDDSWTGQDADTTWNFTSTTNTSMFSMSAVGTATYSQQNQQALWGDVILASRPSNSSTLSIQAGGRAAVRQAFASSGSLTGTTPDWTANGVIGMAHDLGNVQGDEAVTFAVGYVREDAINYLGRPYTGYYRATYPNTIDAASYFLNDLSAAEEESLRLDSDVVSKSTATAGSNYSDIVSLSMRQAYGGIDLVIPANTTNTSQVLAFIKEISSDGNVNTLDVIFPAFPIYWAMDPEWIRLLLDPILQYLATGAWKRAWVIHDIGSNYPNATGHDNQDAEQMPVEETGNLMMLAYAYVLASNNTAWADQYMTLFQTYADYLVSHSLNISLQLSTNDAAGPLVNETNLAVKGALGLKAFGLLSGMSNYSSLGDAHANLLYTQGLATDAAKTHFALTYPSAPSTWKVTFNLYPDVLLNLSTFPTAAYKMEDTFYPTIRASGGVALDDRQWWAKSDWNIWAAGTASASGSNTTRDMMVNDIWAFASNGMNSAPFSDRWVVRAAGAPRPVGREFGLRARPTVGGHFALLALKGMRYLNW</sequence>
<dbReference type="KEGG" id="psco:LY89DRAFT_170996"/>
<dbReference type="RefSeq" id="XP_018077562.1">
    <property type="nucleotide sequence ID" value="XM_018205570.1"/>
</dbReference>
<keyword evidence="1" id="KW-0472">Membrane</keyword>
<dbReference type="STRING" id="149040.A0A194XU24"/>
<dbReference type="AlphaFoldDB" id="A0A194XU24"/>
<dbReference type="Proteomes" id="UP000070700">
    <property type="component" value="Unassembled WGS sequence"/>
</dbReference>
<feature type="domain" description="Glutaminase A central" evidence="2">
    <location>
        <begin position="406"/>
        <end position="758"/>
    </location>
</feature>
<feature type="transmembrane region" description="Helical" evidence="1">
    <location>
        <begin position="61"/>
        <end position="83"/>
    </location>
</feature>
<keyword evidence="1" id="KW-0812">Transmembrane</keyword>
<reference evidence="4 5" key="1">
    <citation type="submission" date="2015-10" db="EMBL/GenBank/DDBJ databases">
        <title>Full genome of DAOMC 229536 Phialocephala scopiformis, a fungal endophyte of spruce producing the potent anti-insectan compound rugulosin.</title>
        <authorList>
            <consortium name="DOE Joint Genome Institute"/>
            <person name="Walker A.K."/>
            <person name="Frasz S.L."/>
            <person name="Seifert K.A."/>
            <person name="Miller J.D."/>
            <person name="Mondo S.J."/>
            <person name="Labutti K."/>
            <person name="Lipzen A."/>
            <person name="Dockter R."/>
            <person name="Kennedy M."/>
            <person name="Grigoriev I.V."/>
            <person name="Spatafora J.W."/>
        </authorList>
    </citation>
    <scope>NUCLEOTIDE SEQUENCE [LARGE SCALE GENOMIC DNA]</scope>
    <source>
        <strain evidence="4 5">CBS 120377</strain>
    </source>
</reference>
<dbReference type="InParanoid" id="A0A194XU24"/>